<accession>A0ACC0PAH3</accession>
<evidence type="ECO:0000313" key="1">
    <source>
        <dbReference type="EMBL" id="KAI8561713.1"/>
    </source>
</evidence>
<proteinExistence type="predicted"/>
<dbReference type="EMBL" id="CM046391">
    <property type="protein sequence ID" value="KAI8561713.1"/>
    <property type="molecule type" value="Genomic_DNA"/>
</dbReference>
<reference evidence="1" key="1">
    <citation type="submission" date="2022-02" db="EMBL/GenBank/DDBJ databases">
        <title>Plant Genome Project.</title>
        <authorList>
            <person name="Zhang R.-G."/>
        </authorList>
    </citation>
    <scope>NUCLEOTIDE SEQUENCE</scope>
    <source>
        <strain evidence="1">AT1</strain>
    </source>
</reference>
<organism evidence="1 2">
    <name type="scientific">Rhododendron molle</name>
    <name type="common">Chinese azalea</name>
    <name type="synonym">Azalea mollis</name>
    <dbReference type="NCBI Taxonomy" id="49168"/>
    <lineage>
        <taxon>Eukaryota</taxon>
        <taxon>Viridiplantae</taxon>
        <taxon>Streptophyta</taxon>
        <taxon>Embryophyta</taxon>
        <taxon>Tracheophyta</taxon>
        <taxon>Spermatophyta</taxon>
        <taxon>Magnoliopsida</taxon>
        <taxon>eudicotyledons</taxon>
        <taxon>Gunneridae</taxon>
        <taxon>Pentapetalae</taxon>
        <taxon>asterids</taxon>
        <taxon>Ericales</taxon>
        <taxon>Ericaceae</taxon>
        <taxon>Ericoideae</taxon>
        <taxon>Rhodoreae</taxon>
        <taxon>Rhododendron</taxon>
    </lineage>
</organism>
<name>A0ACC0PAH3_RHOML</name>
<sequence>MRERSQKLGNPRLFGRLNSEVHTDRVDHLAISRKKKSFEGKSNVFSGPKTLDEIKEEKINAKENGNSSSRPGNSSRTTSEEFQGPKTPSEILKERNKLGSVIAPAKLLEH</sequence>
<dbReference type="Proteomes" id="UP001062846">
    <property type="component" value="Chromosome 4"/>
</dbReference>
<protein>
    <submittedName>
        <fullName evidence="1">Uncharacterized protein</fullName>
    </submittedName>
</protein>
<evidence type="ECO:0000313" key="2">
    <source>
        <dbReference type="Proteomes" id="UP001062846"/>
    </source>
</evidence>
<comment type="caution">
    <text evidence="1">The sequence shown here is derived from an EMBL/GenBank/DDBJ whole genome shotgun (WGS) entry which is preliminary data.</text>
</comment>
<keyword evidence="2" id="KW-1185">Reference proteome</keyword>
<gene>
    <name evidence="1" type="ORF">RHMOL_Rhmol04G0362100</name>
</gene>